<feature type="region of interest" description="Disordered" evidence="1">
    <location>
        <begin position="1"/>
        <end position="32"/>
    </location>
</feature>
<protein>
    <submittedName>
        <fullName evidence="2">Uncharacterized protein</fullName>
    </submittedName>
</protein>
<name>A0A3M4API4_9PSED</name>
<proteinExistence type="predicted"/>
<dbReference type="EMBL" id="RBQE01000215">
    <property type="protein sequence ID" value="RMP08841.1"/>
    <property type="molecule type" value="Genomic_DNA"/>
</dbReference>
<evidence type="ECO:0000313" key="3">
    <source>
        <dbReference type="Proteomes" id="UP000281604"/>
    </source>
</evidence>
<reference evidence="2 3" key="1">
    <citation type="submission" date="2018-08" db="EMBL/GenBank/DDBJ databases">
        <title>Recombination of ecologically and evolutionarily significant loci maintains genetic cohesion in the Pseudomonas syringae species complex.</title>
        <authorList>
            <person name="Dillon M."/>
            <person name="Thakur S."/>
            <person name="Almeida R.N.D."/>
            <person name="Weir B.S."/>
            <person name="Guttman D.S."/>
        </authorList>
    </citation>
    <scope>NUCLEOTIDE SEQUENCE [LARGE SCALE GENOMIC DNA]</scope>
    <source>
        <strain evidence="2 3">ICMP 3706</strain>
    </source>
</reference>
<organism evidence="2 3">
    <name type="scientific">Pseudomonas syringae pv. persicae</name>
    <dbReference type="NCBI Taxonomy" id="237306"/>
    <lineage>
        <taxon>Bacteria</taxon>
        <taxon>Pseudomonadati</taxon>
        <taxon>Pseudomonadota</taxon>
        <taxon>Gammaproteobacteria</taxon>
        <taxon>Pseudomonadales</taxon>
        <taxon>Pseudomonadaceae</taxon>
        <taxon>Pseudomonas</taxon>
    </lineage>
</organism>
<sequence length="32" mass="3075">MSLPLNTPALHANTQPHPGAARVGIGGPVGSG</sequence>
<evidence type="ECO:0000313" key="2">
    <source>
        <dbReference type="EMBL" id="RMP08841.1"/>
    </source>
</evidence>
<dbReference type="Proteomes" id="UP000281604">
    <property type="component" value="Unassembled WGS sequence"/>
</dbReference>
<comment type="caution">
    <text evidence="2">The sequence shown here is derived from an EMBL/GenBank/DDBJ whole genome shotgun (WGS) entry which is preliminary data.</text>
</comment>
<evidence type="ECO:0000256" key="1">
    <source>
        <dbReference type="SAM" id="MobiDB-lite"/>
    </source>
</evidence>
<accession>A0A3M4API4</accession>
<gene>
    <name evidence="2" type="ORF">ALQ30_200438</name>
</gene>
<dbReference type="AlphaFoldDB" id="A0A3M4API4"/>